<accession>A0A5B7I791</accession>
<evidence type="ECO:0000313" key="2">
    <source>
        <dbReference type="EMBL" id="MPC78163.1"/>
    </source>
</evidence>
<dbReference type="Proteomes" id="UP000324222">
    <property type="component" value="Unassembled WGS sequence"/>
</dbReference>
<dbReference type="AlphaFoldDB" id="A0A5B7I791"/>
<dbReference type="OrthoDB" id="3066195at2759"/>
<gene>
    <name evidence="2" type="ORF">E2C01_072645</name>
</gene>
<evidence type="ECO:0000256" key="1">
    <source>
        <dbReference type="SAM" id="MobiDB-lite"/>
    </source>
</evidence>
<name>A0A5B7I791_PORTR</name>
<sequence length="68" mass="7770">MLRSDFFTASCSKQARNAAWRSNSEEVSPVSDILRTEECQKHWQTIKSEARQNASKQREAMTATGKSY</sequence>
<evidence type="ECO:0000313" key="3">
    <source>
        <dbReference type="Proteomes" id="UP000324222"/>
    </source>
</evidence>
<proteinExistence type="predicted"/>
<keyword evidence="3" id="KW-1185">Reference proteome</keyword>
<reference evidence="2 3" key="1">
    <citation type="submission" date="2019-05" db="EMBL/GenBank/DDBJ databases">
        <title>Another draft genome of Portunus trituberculatus and its Hox gene families provides insights of decapod evolution.</title>
        <authorList>
            <person name="Jeong J.-H."/>
            <person name="Song I."/>
            <person name="Kim S."/>
            <person name="Choi T."/>
            <person name="Kim D."/>
            <person name="Ryu S."/>
            <person name="Kim W."/>
        </authorList>
    </citation>
    <scope>NUCLEOTIDE SEQUENCE [LARGE SCALE GENOMIC DNA]</scope>
    <source>
        <tissue evidence="2">Muscle</tissue>
    </source>
</reference>
<feature type="region of interest" description="Disordered" evidence="1">
    <location>
        <begin position="48"/>
        <end position="68"/>
    </location>
</feature>
<protein>
    <submittedName>
        <fullName evidence="2">Uncharacterized protein</fullName>
    </submittedName>
</protein>
<dbReference type="EMBL" id="VSRR010047754">
    <property type="protein sequence ID" value="MPC78163.1"/>
    <property type="molecule type" value="Genomic_DNA"/>
</dbReference>
<organism evidence="2 3">
    <name type="scientific">Portunus trituberculatus</name>
    <name type="common">Swimming crab</name>
    <name type="synonym">Neptunus trituberculatus</name>
    <dbReference type="NCBI Taxonomy" id="210409"/>
    <lineage>
        <taxon>Eukaryota</taxon>
        <taxon>Metazoa</taxon>
        <taxon>Ecdysozoa</taxon>
        <taxon>Arthropoda</taxon>
        <taxon>Crustacea</taxon>
        <taxon>Multicrustacea</taxon>
        <taxon>Malacostraca</taxon>
        <taxon>Eumalacostraca</taxon>
        <taxon>Eucarida</taxon>
        <taxon>Decapoda</taxon>
        <taxon>Pleocyemata</taxon>
        <taxon>Brachyura</taxon>
        <taxon>Eubrachyura</taxon>
        <taxon>Portunoidea</taxon>
        <taxon>Portunidae</taxon>
        <taxon>Portuninae</taxon>
        <taxon>Portunus</taxon>
    </lineage>
</organism>
<comment type="caution">
    <text evidence="2">The sequence shown here is derived from an EMBL/GenBank/DDBJ whole genome shotgun (WGS) entry which is preliminary data.</text>
</comment>